<dbReference type="SUPFAM" id="SSF50475">
    <property type="entry name" value="FMN-binding split barrel"/>
    <property type="match status" value="1"/>
</dbReference>
<dbReference type="InterPro" id="IPR012349">
    <property type="entry name" value="Split_barrel_FMN-bd"/>
</dbReference>
<evidence type="ECO:0000256" key="2">
    <source>
        <dbReference type="ARBA" id="ARBA00022630"/>
    </source>
</evidence>
<dbReference type="OrthoDB" id="9794638at2"/>
<sequence length="207" mass="22740">MLHYSSQSLTPAKCYKLLSGSIIPRPIAWVTTLGPKPDQTLNIAPFSFFSAVASGLPLLSLSVGRKQSEQKDTAANILANQEAVIHLVSQPLAHEMNQTAASLPHNKSELALTDLETTPSHTISVPALTAPKVRFETILHQYIPITDHHDQVLTDMFILEVTDFYFDDAVLNSKNLHVDAKQLDPLARLAGTTYGTIDGLFEMKRPL</sequence>
<organism evidence="6 7">
    <name type="scientific">Secundilactobacillus mixtipabuli</name>
    <dbReference type="NCBI Taxonomy" id="1435342"/>
    <lineage>
        <taxon>Bacteria</taxon>
        <taxon>Bacillati</taxon>
        <taxon>Bacillota</taxon>
        <taxon>Bacilli</taxon>
        <taxon>Lactobacillales</taxon>
        <taxon>Lactobacillaceae</taxon>
        <taxon>Secundilactobacillus</taxon>
    </lineage>
</organism>
<dbReference type="SMART" id="SM00903">
    <property type="entry name" value="Flavin_Reduct"/>
    <property type="match status" value="1"/>
</dbReference>
<keyword evidence="3" id="KW-0288">FMN</keyword>
<dbReference type="Pfam" id="PF01613">
    <property type="entry name" value="Flavin_Reduct"/>
    <property type="match status" value="1"/>
</dbReference>
<dbReference type="GO" id="GO:0016646">
    <property type="term" value="F:oxidoreductase activity, acting on the CH-NH group of donors, NAD or NADP as acceptor"/>
    <property type="evidence" value="ECO:0007669"/>
    <property type="project" value="UniProtKB-ARBA"/>
</dbReference>
<dbReference type="PANTHER" id="PTHR33798">
    <property type="entry name" value="FLAVOPROTEIN OXYGENASE"/>
    <property type="match status" value="1"/>
</dbReference>
<dbReference type="AlphaFoldDB" id="A0A1Z5IEZ7"/>
<dbReference type="RefSeq" id="WP_089110013.1">
    <property type="nucleotide sequence ID" value="NZ_BCMF01000014.1"/>
</dbReference>
<evidence type="ECO:0000259" key="5">
    <source>
        <dbReference type="SMART" id="SM00903"/>
    </source>
</evidence>
<evidence type="ECO:0000256" key="4">
    <source>
        <dbReference type="ARBA" id="ARBA00038054"/>
    </source>
</evidence>
<proteinExistence type="inferred from homology"/>
<feature type="domain" description="Flavin reductase like" evidence="5">
    <location>
        <begin position="20"/>
        <end position="177"/>
    </location>
</feature>
<evidence type="ECO:0000256" key="3">
    <source>
        <dbReference type="ARBA" id="ARBA00022643"/>
    </source>
</evidence>
<dbReference type="PANTHER" id="PTHR33798:SF5">
    <property type="entry name" value="FLAVIN REDUCTASE LIKE DOMAIN-CONTAINING PROTEIN"/>
    <property type="match status" value="1"/>
</dbReference>
<evidence type="ECO:0000313" key="7">
    <source>
        <dbReference type="Proteomes" id="UP000198374"/>
    </source>
</evidence>
<dbReference type="EMBL" id="BCMF01000014">
    <property type="protein sequence ID" value="GAX00246.1"/>
    <property type="molecule type" value="Genomic_DNA"/>
</dbReference>
<dbReference type="InterPro" id="IPR002563">
    <property type="entry name" value="Flavin_Rdtase-like_dom"/>
</dbReference>
<name>A0A1Z5IEZ7_9LACO</name>
<comment type="similarity">
    <text evidence="4">Belongs to the flavoredoxin family.</text>
</comment>
<dbReference type="Gene3D" id="2.30.110.10">
    <property type="entry name" value="Electron Transport, Fmn-binding Protein, Chain A"/>
    <property type="match status" value="1"/>
</dbReference>
<comment type="caution">
    <text evidence="6">The sequence shown here is derived from an EMBL/GenBank/DDBJ whole genome shotgun (WGS) entry which is preliminary data.</text>
</comment>
<accession>A0A1Z5IEZ7</accession>
<reference evidence="6 7" key="1">
    <citation type="submission" date="2015-11" db="EMBL/GenBank/DDBJ databases">
        <title>Draft genome sequences of new species of the genus Lactobacillus isolated from orchardgrass silage.</title>
        <authorList>
            <person name="Tohno M."/>
            <person name="Tanizawa Y."/>
            <person name="Arita M."/>
        </authorList>
    </citation>
    <scope>NUCLEOTIDE SEQUENCE [LARGE SCALE GENOMIC DNA]</scope>
    <source>
        <strain evidence="6 7">IWT30</strain>
    </source>
</reference>
<keyword evidence="2" id="KW-0285">Flavoprotein</keyword>
<comment type="cofactor">
    <cofactor evidence="1">
        <name>FMN</name>
        <dbReference type="ChEBI" id="CHEBI:58210"/>
    </cofactor>
</comment>
<gene>
    <name evidence="6" type="ORF">IWT30_02226</name>
</gene>
<protein>
    <recommendedName>
        <fullName evidence="5">Flavin reductase like domain-containing protein</fullName>
    </recommendedName>
</protein>
<dbReference type="Proteomes" id="UP000198374">
    <property type="component" value="Unassembled WGS sequence"/>
</dbReference>
<keyword evidence="7" id="KW-1185">Reference proteome</keyword>
<evidence type="ECO:0000313" key="6">
    <source>
        <dbReference type="EMBL" id="GAX00246.1"/>
    </source>
</evidence>
<dbReference type="GO" id="GO:0010181">
    <property type="term" value="F:FMN binding"/>
    <property type="evidence" value="ECO:0007669"/>
    <property type="project" value="InterPro"/>
</dbReference>
<evidence type="ECO:0000256" key="1">
    <source>
        <dbReference type="ARBA" id="ARBA00001917"/>
    </source>
</evidence>